<gene>
    <name evidence="4" type="ORF">HMPREF9306_00273</name>
</gene>
<dbReference type="SUPFAM" id="SSF118196">
    <property type="entry name" value="YaeB-like"/>
    <property type="match status" value="1"/>
</dbReference>
<keyword evidence="1" id="KW-0949">S-adenosyl-L-methionine</keyword>
<dbReference type="Proteomes" id="UP000014417">
    <property type="component" value="Unassembled WGS sequence"/>
</dbReference>
<keyword evidence="5" id="KW-1185">Reference proteome</keyword>
<proteinExistence type="inferred from homology"/>
<dbReference type="AlphaFoldDB" id="S2W251"/>
<dbReference type="PANTHER" id="PTHR12818:SF0">
    <property type="entry name" value="TRNA (ADENINE(37)-N6)-METHYLTRANSFERASE"/>
    <property type="match status" value="1"/>
</dbReference>
<dbReference type="PATRIC" id="fig|883161.3.peg.276"/>
<dbReference type="InterPro" id="IPR036414">
    <property type="entry name" value="YaeB_N_sf"/>
</dbReference>
<dbReference type="CDD" id="cd09281">
    <property type="entry name" value="UPF0066"/>
    <property type="match status" value="1"/>
</dbReference>
<reference evidence="4 5" key="1">
    <citation type="submission" date="2013-04" db="EMBL/GenBank/DDBJ databases">
        <title>The Genome Sequence of Propionimicrobium lymphophilum ACS-093-V-SCH5.</title>
        <authorList>
            <consortium name="The Broad Institute Genomics Platform"/>
            <person name="Earl A."/>
            <person name="Ward D."/>
            <person name="Feldgarden M."/>
            <person name="Gevers D."/>
            <person name="Saerens B."/>
            <person name="Vaneechoutte M."/>
            <person name="Walker B."/>
            <person name="Young S."/>
            <person name="Zeng Q."/>
            <person name="Gargeya S."/>
            <person name="Fitzgerald M."/>
            <person name="Haas B."/>
            <person name="Abouelleil A."/>
            <person name="Allen A.W."/>
            <person name="Alvarado L."/>
            <person name="Arachchi H.M."/>
            <person name="Berlin A.M."/>
            <person name="Chapman S.B."/>
            <person name="Gainer-Dewar J."/>
            <person name="Goldberg J."/>
            <person name="Griggs A."/>
            <person name="Gujja S."/>
            <person name="Hansen M."/>
            <person name="Howarth C."/>
            <person name="Imamovic A."/>
            <person name="Ireland A."/>
            <person name="Larimer J."/>
            <person name="McCowan C."/>
            <person name="Murphy C."/>
            <person name="Pearson M."/>
            <person name="Poon T.W."/>
            <person name="Priest M."/>
            <person name="Roberts A."/>
            <person name="Saif S."/>
            <person name="Shea T."/>
            <person name="Sisk P."/>
            <person name="Sykes S."/>
            <person name="Wortman J."/>
            <person name="Nusbaum C."/>
            <person name="Birren B."/>
        </authorList>
    </citation>
    <scope>NUCLEOTIDE SEQUENCE [LARGE SCALE GENOMIC DNA]</scope>
    <source>
        <strain evidence="4 5">ACS-093-V-SCH5</strain>
    </source>
</reference>
<dbReference type="PROSITE" id="PS51668">
    <property type="entry name" value="TSAA_2"/>
    <property type="match status" value="1"/>
</dbReference>
<comment type="similarity">
    <text evidence="2">Belongs to the tRNA methyltransferase O family.</text>
</comment>
<dbReference type="Gene3D" id="3.30.2310.10">
    <property type="entry name" value="YaeB-like"/>
    <property type="match status" value="1"/>
</dbReference>
<accession>S2W251</accession>
<evidence type="ECO:0000256" key="2">
    <source>
        <dbReference type="ARBA" id="ARBA00033753"/>
    </source>
</evidence>
<dbReference type="EMBL" id="AGZR01000003">
    <property type="protein sequence ID" value="EPD33858.1"/>
    <property type="molecule type" value="Genomic_DNA"/>
</dbReference>
<dbReference type="InterPro" id="IPR040372">
    <property type="entry name" value="YaeB-like"/>
</dbReference>
<dbReference type="RefSeq" id="WP_016455130.1">
    <property type="nucleotide sequence ID" value="NZ_KE150269.1"/>
</dbReference>
<dbReference type="OrthoDB" id="9804309at2"/>
<dbReference type="InterPro" id="IPR023368">
    <property type="entry name" value="UPF0066_cons_site"/>
</dbReference>
<name>S2W251_9ACTN</name>
<dbReference type="HOGENOM" id="CLU_013458_3_0_11"/>
<comment type="caution">
    <text evidence="4">The sequence shown here is derived from an EMBL/GenBank/DDBJ whole genome shotgun (WGS) entry which is preliminary data.</text>
</comment>
<dbReference type="InterPro" id="IPR036413">
    <property type="entry name" value="YaeB-like_sf"/>
</dbReference>
<evidence type="ECO:0000313" key="5">
    <source>
        <dbReference type="Proteomes" id="UP000014417"/>
    </source>
</evidence>
<dbReference type="Pfam" id="PF01980">
    <property type="entry name" value="TrmO_N"/>
    <property type="match status" value="1"/>
</dbReference>
<dbReference type="NCBIfam" id="TIGR00104">
    <property type="entry name" value="tRNA_TsaA"/>
    <property type="match status" value="1"/>
</dbReference>
<dbReference type="InterPro" id="IPR041369">
    <property type="entry name" value="TrmO_C"/>
</dbReference>
<dbReference type="PROSITE" id="PS01318">
    <property type="entry name" value="TSAA_1"/>
    <property type="match status" value="1"/>
</dbReference>
<evidence type="ECO:0000256" key="1">
    <source>
        <dbReference type="ARBA" id="ARBA00022691"/>
    </source>
</evidence>
<sequence>MSQKDSAAGEAVIRPVAFYRGGFEQKFGIPRQAGLVPEIIGRVEFHGEFAVADALRGIEDFSHLWLIWQFSKNIRSTWSPLVRPPRLGGNEHMGVFATRSPFRPNGLGLSCVRLLEVDGTDLVVGGADLADGTPVFDVKPYVGADSHPDAELGFTTRNTDYQLEVLFPEELTSGVPASVLEQLHGVLAQDPRPAYQHETERVYGLTYAGWNVRFTVDGKRLKVLEVEPASEG</sequence>
<evidence type="ECO:0000259" key="3">
    <source>
        <dbReference type="PROSITE" id="PS51668"/>
    </source>
</evidence>
<feature type="domain" description="TsaA-like" evidence="3">
    <location>
        <begin position="13"/>
        <end position="150"/>
    </location>
</feature>
<dbReference type="STRING" id="883161.HMPREF9306_00273"/>
<dbReference type="Gene3D" id="2.40.30.70">
    <property type="entry name" value="YaeB-like"/>
    <property type="match status" value="1"/>
</dbReference>
<dbReference type="PANTHER" id="PTHR12818">
    <property type="entry name" value="TRNA (ADENINE(37)-N6)-METHYLTRANSFERASE"/>
    <property type="match status" value="1"/>
</dbReference>
<protein>
    <recommendedName>
        <fullName evidence="3">TsaA-like domain-containing protein</fullName>
    </recommendedName>
</protein>
<evidence type="ECO:0000313" key="4">
    <source>
        <dbReference type="EMBL" id="EPD33858.1"/>
    </source>
</evidence>
<dbReference type="Pfam" id="PF18389">
    <property type="entry name" value="TrmO_C"/>
    <property type="match status" value="1"/>
</dbReference>
<organism evidence="4 5">
    <name type="scientific">Propionimicrobium lymphophilum ACS-093-V-SCH5</name>
    <dbReference type="NCBI Taxonomy" id="883161"/>
    <lineage>
        <taxon>Bacteria</taxon>
        <taxon>Bacillati</taxon>
        <taxon>Actinomycetota</taxon>
        <taxon>Actinomycetes</taxon>
        <taxon>Propionibacteriales</taxon>
        <taxon>Propionibacteriaceae</taxon>
        <taxon>Propionimicrobium</taxon>
    </lineage>
</organism>
<dbReference type="InterPro" id="IPR023370">
    <property type="entry name" value="TrmO-like_N"/>
</dbReference>